<organism evidence="4 5">
    <name type="scientific">Burkholderia phage Maja</name>
    <dbReference type="NCBI Taxonomy" id="2767571"/>
    <lineage>
        <taxon>Viruses</taxon>
        <taxon>Duplodnaviria</taxon>
        <taxon>Heunggongvirae</taxon>
        <taxon>Uroviricota</taxon>
        <taxon>Caudoviricetes</taxon>
        <taxon>Lindbergviridae</taxon>
        <taxon>Gladiolivirus</taxon>
        <taxon>Gladiolivirus maja</taxon>
    </lineage>
</organism>
<dbReference type="InterPro" id="IPR050534">
    <property type="entry name" value="Coronavir_polyprotein_1ab"/>
</dbReference>
<gene>
    <name evidence="4" type="ORF">CPT_Maja_055</name>
</gene>
<dbReference type="InterPro" id="IPR027417">
    <property type="entry name" value="P-loop_NTPase"/>
</dbReference>
<evidence type="ECO:0000313" key="4">
    <source>
        <dbReference type="EMBL" id="QOV06275.1"/>
    </source>
</evidence>
<dbReference type="GO" id="GO:0004527">
    <property type="term" value="F:exonuclease activity"/>
    <property type="evidence" value="ECO:0007669"/>
    <property type="project" value="UniProtKB-KW"/>
</dbReference>
<keyword evidence="4" id="KW-0269">Exonuclease</keyword>
<dbReference type="Proteomes" id="UP000593952">
    <property type="component" value="Segment"/>
</dbReference>
<keyword evidence="2" id="KW-0067">ATP-binding</keyword>
<dbReference type="EMBL" id="MT708549">
    <property type="protein sequence ID" value="QOV06275.1"/>
    <property type="molecule type" value="Genomic_DNA"/>
</dbReference>
<evidence type="ECO:0000313" key="5">
    <source>
        <dbReference type="Proteomes" id="UP000593952"/>
    </source>
</evidence>
<dbReference type="GO" id="GO:0005524">
    <property type="term" value="F:ATP binding"/>
    <property type="evidence" value="ECO:0007669"/>
    <property type="project" value="UniProtKB-KW"/>
</dbReference>
<reference evidence="4 5" key="1">
    <citation type="submission" date="2020-07" db="EMBL/GenBank/DDBJ databases">
        <title>Complete genome sequence of Burkholderia gladioli phage Maja.</title>
        <authorList>
            <person name="Yu Z."/>
            <person name="Yao G.W."/>
            <person name="Guadalupe Vizoso-Pinto M."/>
            <person name="Sun L."/>
            <person name="Le T."/>
            <person name="Gonzalez C."/>
            <person name="Young R."/>
            <person name="Liu M."/>
        </authorList>
    </citation>
    <scope>NUCLEOTIDE SEQUENCE [LARGE SCALE GENOMIC DNA]</scope>
</reference>
<dbReference type="Pfam" id="PF13604">
    <property type="entry name" value="AAA_30"/>
    <property type="match status" value="1"/>
</dbReference>
<dbReference type="Pfam" id="PF13538">
    <property type="entry name" value="UvrD_C_2"/>
    <property type="match status" value="1"/>
</dbReference>
<dbReference type="InterPro" id="IPR027785">
    <property type="entry name" value="UvrD-like_helicase_C"/>
</dbReference>
<name>A0A7S6R776_9CAUD</name>
<dbReference type="GO" id="GO:0003678">
    <property type="term" value="F:DNA helicase activity"/>
    <property type="evidence" value="ECO:0007669"/>
    <property type="project" value="UniProtKB-ARBA"/>
</dbReference>
<evidence type="ECO:0000256" key="2">
    <source>
        <dbReference type="ARBA" id="ARBA00022840"/>
    </source>
</evidence>
<dbReference type="InterPro" id="IPR003593">
    <property type="entry name" value="AAA+_ATPase"/>
</dbReference>
<dbReference type="SMART" id="SM00382">
    <property type="entry name" value="AAA"/>
    <property type="match status" value="1"/>
</dbReference>
<accession>A0A7S6R776</accession>
<dbReference type="CDD" id="cd18809">
    <property type="entry name" value="SF1_C_RecD"/>
    <property type="match status" value="1"/>
</dbReference>
<dbReference type="PANTHER" id="PTHR43788:SF6">
    <property type="entry name" value="DNA HELICASE B"/>
    <property type="match status" value="1"/>
</dbReference>
<keyword evidence="1" id="KW-0547">Nucleotide-binding</keyword>
<keyword evidence="4" id="KW-0540">Nuclease</keyword>
<dbReference type="Gene3D" id="3.40.50.300">
    <property type="entry name" value="P-loop containing nucleotide triphosphate hydrolases"/>
    <property type="match status" value="2"/>
</dbReference>
<sequence>MSEIIFNEQQDAAIHKVLDWFGKHQRIATPKDWFFLSGYAGTGKTTLAKFIASECGGMEKVAFIAPTGKAAARLREKGCPYAKTLHQFAYRYIGDDSDEDPMFVSKGSLDEKPKLIILDEASMVGARAMDTLLGHSIPILALGDIGQLPPVLDSQFFKESNVDVLLDQIERNAGNIVKASMFVRQGKRLPIREYDDVAVRDGEPTDDQLMALSGEDAVILCAYNSTRERINKRLRNLLGHGSKRLPQAGEKIVCTFNQHTHRLMNGEQAILLELCEPASHEQEAFHPDAPDDMMMARIKSLTDGRERRVAFNPLSFDADENVRKAAQKKHGGFDFGGCLTVHKSQGSEWEKVGVIEETLRNLPYAQIMYTAFTRAISRLEVYRA</sequence>
<proteinExistence type="predicted"/>
<evidence type="ECO:0000256" key="1">
    <source>
        <dbReference type="ARBA" id="ARBA00022741"/>
    </source>
</evidence>
<feature type="domain" description="AAA+ ATPase" evidence="3">
    <location>
        <begin position="30"/>
        <end position="244"/>
    </location>
</feature>
<keyword evidence="4" id="KW-0378">Hydrolase</keyword>
<keyword evidence="5" id="KW-1185">Reference proteome</keyword>
<protein>
    <submittedName>
        <fullName evidence="4">ATP-dependent exonuclease</fullName>
    </submittedName>
</protein>
<dbReference type="PANTHER" id="PTHR43788">
    <property type="entry name" value="DNA2/NAM7 HELICASE FAMILY MEMBER"/>
    <property type="match status" value="1"/>
</dbReference>
<evidence type="ECO:0000259" key="3">
    <source>
        <dbReference type="SMART" id="SM00382"/>
    </source>
</evidence>
<dbReference type="SUPFAM" id="SSF52540">
    <property type="entry name" value="P-loop containing nucleoside triphosphate hydrolases"/>
    <property type="match status" value="1"/>
</dbReference>